<evidence type="ECO:0000313" key="7">
    <source>
        <dbReference type="Proteomes" id="UP001165366"/>
    </source>
</evidence>
<keyword evidence="4" id="KW-0812">Transmembrane</keyword>
<dbReference type="PANTHER" id="PTHR45953:SF1">
    <property type="entry name" value="IDURONATE 2-SULFATASE"/>
    <property type="match status" value="1"/>
</dbReference>
<dbReference type="Pfam" id="PF00884">
    <property type="entry name" value="Sulfatase"/>
    <property type="match status" value="1"/>
</dbReference>
<dbReference type="InterPro" id="IPR024607">
    <property type="entry name" value="Sulfatase_CS"/>
</dbReference>
<feature type="domain" description="Sulfatase N-terminal" evidence="5">
    <location>
        <begin position="44"/>
        <end position="370"/>
    </location>
</feature>
<dbReference type="RefSeq" id="WP_237856449.1">
    <property type="nucleotide sequence ID" value="NZ_JAKLWS010000050.1"/>
</dbReference>
<gene>
    <name evidence="6" type="ORF">L6773_20335</name>
</gene>
<reference evidence="6" key="2">
    <citation type="submission" date="2024-05" db="EMBL/GenBank/DDBJ databases">
        <title>Rhodohalobacter halophilus gen. nov., sp. nov., a moderately halophilic member of the family Balneolaceae.</title>
        <authorList>
            <person name="Xia J."/>
        </authorList>
    </citation>
    <scope>NUCLEOTIDE SEQUENCE</scope>
    <source>
        <strain evidence="6">WB101</strain>
    </source>
</reference>
<evidence type="ECO:0000256" key="2">
    <source>
        <dbReference type="ARBA" id="ARBA00022723"/>
    </source>
</evidence>
<dbReference type="PROSITE" id="PS00523">
    <property type="entry name" value="SULFATASE_1"/>
    <property type="match status" value="1"/>
</dbReference>
<sequence length="484" mass="55465">MNKAARLFFTGKYFRAGVASLGILLLWGYEVKLFSQQSDEEKRPNVIVIYTDDHRWDALGKSGNDIIKTPNLDKLVESGHYFPNSFVTLSICTPSRAAFLTGQYGSRNDVMSQSLNTINPDIKTVAQYFLEEDYSTSVFGKWHVSNSPKSMGFEYEFYFQGLAPYWDVPVVKNGKELETSGFVEDVIVDNAIEYLMESKTNEQPFFMWLNTWAPHMDIDFSWPAKGKTLSRYPIESMEIPNNWSADYSGKPPYIQLNRPHQRALYYGYSKAYPLKHHIRGYYAATTDMDAALGKLFDALTEMGLTEDTYILLMGDNGWFMGEHGLTSKVLAYEESIRVPLIVAGPEVQTGVSDHLILNIDLMPTALDLASIEVPPNLHGRSFKHLLGFETDEGEKWREYIFYEAPVPVHGSKPHYAVRTKDWKLIQTYDENKSGELIFEELYHLKNDSEEKINLVGDESYKDTYNYLKAIIEEKIEWSKKSISN</sequence>
<accession>A0ABS9KJA1</accession>
<evidence type="ECO:0000313" key="6">
    <source>
        <dbReference type="EMBL" id="MCG2590930.1"/>
    </source>
</evidence>
<keyword evidence="7" id="KW-1185">Reference proteome</keyword>
<keyword evidence="4" id="KW-1133">Transmembrane helix</keyword>
<dbReference type="InterPro" id="IPR017850">
    <property type="entry name" value="Alkaline_phosphatase_core_sf"/>
</dbReference>
<keyword evidence="2" id="KW-0479">Metal-binding</keyword>
<organism evidence="6 7">
    <name type="scientific">Rhodohalobacter sulfatireducens</name>
    <dbReference type="NCBI Taxonomy" id="2911366"/>
    <lineage>
        <taxon>Bacteria</taxon>
        <taxon>Pseudomonadati</taxon>
        <taxon>Balneolota</taxon>
        <taxon>Balneolia</taxon>
        <taxon>Balneolales</taxon>
        <taxon>Balneolaceae</taxon>
        <taxon>Rhodohalobacter</taxon>
    </lineage>
</organism>
<proteinExistence type="inferred from homology"/>
<evidence type="ECO:0000256" key="4">
    <source>
        <dbReference type="SAM" id="Phobius"/>
    </source>
</evidence>
<dbReference type="InterPro" id="IPR000917">
    <property type="entry name" value="Sulfatase_N"/>
</dbReference>
<dbReference type="Proteomes" id="UP001165366">
    <property type="component" value="Unassembled WGS sequence"/>
</dbReference>
<dbReference type="Gene3D" id="3.40.720.10">
    <property type="entry name" value="Alkaline Phosphatase, subunit A"/>
    <property type="match status" value="1"/>
</dbReference>
<dbReference type="SUPFAM" id="SSF53649">
    <property type="entry name" value="Alkaline phosphatase-like"/>
    <property type="match status" value="1"/>
</dbReference>
<name>A0ABS9KJA1_9BACT</name>
<comment type="caution">
    <text evidence="6">The sequence shown here is derived from an EMBL/GenBank/DDBJ whole genome shotgun (WGS) entry which is preliminary data.</text>
</comment>
<dbReference type="PANTHER" id="PTHR45953">
    <property type="entry name" value="IDURONATE 2-SULFATASE"/>
    <property type="match status" value="1"/>
</dbReference>
<dbReference type="EMBL" id="JAKLWS010000050">
    <property type="protein sequence ID" value="MCG2590930.1"/>
    <property type="molecule type" value="Genomic_DNA"/>
</dbReference>
<feature type="transmembrane region" description="Helical" evidence="4">
    <location>
        <begin position="12"/>
        <end position="29"/>
    </location>
</feature>
<keyword evidence="3" id="KW-0378">Hydrolase</keyword>
<evidence type="ECO:0000259" key="5">
    <source>
        <dbReference type="Pfam" id="PF00884"/>
    </source>
</evidence>
<evidence type="ECO:0000256" key="3">
    <source>
        <dbReference type="ARBA" id="ARBA00022801"/>
    </source>
</evidence>
<reference evidence="6" key="1">
    <citation type="submission" date="2022-01" db="EMBL/GenBank/DDBJ databases">
        <authorList>
            <person name="Wang Y."/>
        </authorList>
    </citation>
    <scope>NUCLEOTIDE SEQUENCE</scope>
    <source>
        <strain evidence="6">WB101</strain>
    </source>
</reference>
<protein>
    <submittedName>
        <fullName evidence="6">Sulfatase-like hydrolase/transferase</fullName>
    </submittedName>
</protein>
<comment type="similarity">
    <text evidence="1">Belongs to the sulfatase family.</text>
</comment>
<evidence type="ECO:0000256" key="1">
    <source>
        <dbReference type="ARBA" id="ARBA00008779"/>
    </source>
</evidence>
<keyword evidence="4" id="KW-0472">Membrane</keyword>